<evidence type="ECO:0000313" key="7">
    <source>
        <dbReference type="Proteomes" id="UP000199433"/>
    </source>
</evidence>
<dbReference type="PANTHER" id="PTHR30514:SF1">
    <property type="entry name" value="HTH-TYPE TRANSCRIPTIONAL REGULATOR HEXR-RELATED"/>
    <property type="match status" value="1"/>
</dbReference>
<dbReference type="PANTHER" id="PTHR30514">
    <property type="entry name" value="GLUCOKINASE"/>
    <property type="match status" value="1"/>
</dbReference>
<evidence type="ECO:0000256" key="1">
    <source>
        <dbReference type="ARBA" id="ARBA00023015"/>
    </source>
</evidence>
<keyword evidence="7" id="KW-1185">Reference proteome</keyword>
<dbReference type="GO" id="GO:0097367">
    <property type="term" value="F:carbohydrate derivative binding"/>
    <property type="evidence" value="ECO:0007669"/>
    <property type="project" value="InterPro"/>
</dbReference>
<evidence type="ECO:0000256" key="2">
    <source>
        <dbReference type="ARBA" id="ARBA00023125"/>
    </source>
</evidence>
<name>A0A1G9D8A4_9LACT</name>
<dbReference type="EMBL" id="FNFK01000042">
    <property type="protein sequence ID" value="SDK60140.1"/>
    <property type="molecule type" value="Genomic_DNA"/>
</dbReference>
<dbReference type="GO" id="GO:0003677">
    <property type="term" value="F:DNA binding"/>
    <property type="evidence" value="ECO:0007669"/>
    <property type="project" value="UniProtKB-KW"/>
</dbReference>
<dbReference type="STRING" id="426701.SAMN04488098_10421"/>
<dbReference type="Proteomes" id="UP000199433">
    <property type="component" value="Unassembled WGS sequence"/>
</dbReference>
<organism evidence="6 7">
    <name type="scientific">Alkalibacterium thalassium</name>
    <dbReference type="NCBI Taxonomy" id="426701"/>
    <lineage>
        <taxon>Bacteria</taxon>
        <taxon>Bacillati</taxon>
        <taxon>Bacillota</taxon>
        <taxon>Bacilli</taxon>
        <taxon>Lactobacillales</taxon>
        <taxon>Carnobacteriaceae</taxon>
        <taxon>Alkalibacterium</taxon>
    </lineage>
</organism>
<keyword evidence="3" id="KW-0804">Transcription</keyword>
<dbReference type="InterPro" id="IPR035472">
    <property type="entry name" value="RpiR-like_SIS"/>
</dbReference>
<dbReference type="InterPro" id="IPR047640">
    <property type="entry name" value="RpiR-like"/>
</dbReference>
<sequence>MSLLTDLKHNEQFNASEKAVAQYIITNKEEVLNLSIQALSELTYTSPSTVVRLCRKIGLKGFKDFKIKWSAELQKEYNAISNVDPDFPFTDDDSYGEIQKKILELFTDSLNQTSQLLSPDKLERAVELLLQADKIGVFAYGDTYLPALNFQNKLMKIDRSVHMTALPGENRHLATNFRQGDCAIVISYSGESKNNYYITQLLKQNGATIIVITGSPSSHIASLGDLILPVAKSESQSVKLSTFSSQTAIDYVLNTLYGCLFVSNYDKNQSKRIASETLFLDERF</sequence>
<dbReference type="Pfam" id="PF01380">
    <property type="entry name" value="SIS"/>
    <property type="match status" value="1"/>
</dbReference>
<gene>
    <name evidence="6" type="ORF">SAMN04488098_10421</name>
</gene>
<dbReference type="InterPro" id="IPR000281">
    <property type="entry name" value="HTH_RpiR"/>
</dbReference>
<dbReference type="OrthoDB" id="3684496at2"/>
<evidence type="ECO:0000259" key="4">
    <source>
        <dbReference type="PROSITE" id="PS51071"/>
    </source>
</evidence>
<accession>A0A1G9D8A4</accession>
<reference evidence="7" key="1">
    <citation type="submission" date="2016-10" db="EMBL/GenBank/DDBJ databases">
        <authorList>
            <person name="Varghese N."/>
            <person name="Submissions S."/>
        </authorList>
    </citation>
    <scope>NUCLEOTIDE SEQUENCE [LARGE SCALE GENOMIC DNA]</scope>
    <source>
        <strain evidence="7">DSM 19181</strain>
    </source>
</reference>
<dbReference type="GO" id="GO:1901135">
    <property type="term" value="P:carbohydrate derivative metabolic process"/>
    <property type="evidence" value="ECO:0007669"/>
    <property type="project" value="InterPro"/>
</dbReference>
<dbReference type="CDD" id="cd05013">
    <property type="entry name" value="SIS_RpiR"/>
    <property type="match status" value="1"/>
</dbReference>
<dbReference type="RefSeq" id="WP_091268001.1">
    <property type="nucleotide sequence ID" value="NZ_FNFK01000042.1"/>
</dbReference>
<keyword evidence="1" id="KW-0805">Transcription regulation</keyword>
<dbReference type="InterPro" id="IPR001347">
    <property type="entry name" value="SIS_dom"/>
</dbReference>
<evidence type="ECO:0000259" key="5">
    <source>
        <dbReference type="PROSITE" id="PS51464"/>
    </source>
</evidence>
<dbReference type="Gene3D" id="3.40.50.10490">
    <property type="entry name" value="Glucose-6-phosphate isomerase like protein, domain 1"/>
    <property type="match status" value="1"/>
</dbReference>
<dbReference type="Pfam" id="PF01418">
    <property type="entry name" value="HTH_6"/>
    <property type="match status" value="1"/>
</dbReference>
<proteinExistence type="predicted"/>
<dbReference type="GO" id="GO:0003700">
    <property type="term" value="F:DNA-binding transcription factor activity"/>
    <property type="evidence" value="ECO:0007669"/>
    <property type="project" value="InterPro"/>
</dbReference>
<evidence type="ECO:0000256" key="3">
    <source>
        <dbReference type="ARBA" id="ARBA00023163"/>
    </source>
</evidence>
<dbReference type="AlphaFoldDB" id="A0A1G9D8A4"/>
<protein>
    <submittedName>
        <fullName evidence="6">Transcriptional regulator, RpiR family</fullName>
    </submittedName>
</protein>
<dbReference type="PROSITE" id="PS51071">
    <property type="entry name" value="HTH_RPIR"/>
    <property type="match status" value="1"/>
</dbReference>
<dbReference type="Gene3D" id="1.10.10.10">
    <property type="entry name" value="Winged helix-like DNA-binding domain superfamily/Winged helix DNA-binding domain"/>
    <property type="match status" value="1"/>
</dbReference>
<dbReference type="SUPFAM" id="SSF46689">
    <property type="entry name" value="Homeodomain-like"/>
    <property type="match status" value="1"/>
</dbReference>
<dbReference type="SUPFAM" id="SSF53697">
    <property type="entry name" value="SIS domain"/>
    <property type="match status" value="1"/>
</dbReference>
<keyword evidence="2" id="KW-0238">DNA-binding</keyword>
<feature type="domain" description="HTH rpiR-type" evidence="4">
    <location>
        <begin position="1"/>
        <end position="76"/>
    </location>
</feature>
<dbReference type="InterPro" id="IPR046348">
    <property type="entry name" value="SIS_dom_sf"/>
</dbReference>
<feature type="domain" description="SIS" evidence="5">
    <location>
        <begin position="125"/>
        <end position="266"/>
    </location>
</feature>
<dbReference type="InterPro" id="IPR009057">
    <property type="entry name" value="Homeodomain-like_sf"/>
</dbReference>
<dbReference type="InterPro" id="IPR036388">
    <property type="entry name" value="WH-like_DNA-bd_sf"/>
</dbReference>
<evidence type="ECO:0000313" key="6">
    <source>
        <dbReference type="EMBL" id="SDK60140.1"/>
    </source>
</evidence>
<dbReference type="PROSITE" id="PS51464">
    <property type="entry name" value="SIS"/>
    <property type="match status" value="1"/>
</dbReference>